<feature type="region of interest" description="Disordered" evidence="1">
    <location>
        <begin position="1"/>
        <end position="43"/>
    </location>
</feature>
<proteinExistence type="predicted"/>
<name>G2RHQ4_THETT</name>
<evidence type="ECO:0000313" key="3">
    <source>
        <dbReference type="Proteomes" id="UP000008181"/>
    </source>
</evidence>
<dbReference type="Proteomes" id="UP000008181">
    <property type="component" value="Chromosome 6"/>
</dbReference>
<evidence type="ECO:0000256" key="1">
    <source>
        <dbReference type="SAM" id="MobiDB-lite"/>
    </source>
</evidence>
<sequence>MPEQGGLPSGTRPEQPFGSGPSGNPTSSVAAPGPGKRSRVEARLTKACVSLPRDRFLQ</sequence>
<evidence type="ECO:0000313" key="2">
    <source>
        <dbReference type="EMBL" id="AEO71366.1"/>
    </source>
</evidence>
<protein>
    <submittedName>
        <fullName evidence="2">Uncharacterized protein</fullName>
    </submittedName>
</protein>
<dbReference type="GeneID" id="11522982"/>
<gene>
    <name evidence="2" type="ORF">THITE_2123633</name>
</gene>
<accession>G2RHQ4</accession>
<keyword evidence="3" id="KW-1185">Reference proteome</keyword>
<dbReference type="KEGG" id="ttt:THITE_2123633"/>
<reference evidence="2 3" key="1">
    <citation type="journal article" date="2011" name="Nat. Biotechnol.">
        <title>Comparative genomic analysis of the thermophilic biomass-degrading fungi Myceliophthora thermophila and Thielavia terrestris.</title>
        <authorList>
            <person name="Berka R.M."/>
            <person name="Grigoriev I.V."/>
            <person name="Otillar R."/>
            <person name="Salamov A."/>
            <person name="Grimwood J."/>
            <person name="Reid I."/>
            <person name="Ishmael N."/>
            <person name="John T."/>
            <person name="Darmond C."/>
            <person name="Moisan M.-C."/>
            <person name="Henrissat B."/>
            <person name="Coutinho P.M."/>
            <person name="Lombard V."/>
            <person name="Natvig D.O."/>
            <person name="Lindquist E."/>
            <person name="Schmutz J."/>
            <person name="Lucas S."/>
            <person name="Harris P."/>
            <person name="Powlowski J."/>
            <person name="Bellemare A."/>
            <person name="Taylor D."/>
            <person name="Butler G."/>
            <person name="de Vries R.P."/>
            <person name="Allijn I.E."/>
            <person name="van den Brink J."/>
            <person name="Ushinsky S."/>
            <person name="Storms R."/>
            <person name="Powell A.J."/>
            <person name="Paulsen I.T."/>
            <person name="Elbourne L.D.H."/>
            <person name="Baker S.E."/>
            <person name="Magnuson J."/>
            <person name="LaBoissiere S."/>
            <person name="Clutterbuck A.J."/>
            <person name="Martinez D."/>
            <person name="Wogulis M."/>
            <person name="de Leon A.L."/>
            <person name="Rey M.W."/>
            <person name="Tsang A."/>
        </authorList>
    </citation>
    <scope>NUCLEOTIDE SEQUENCE [LARGE SCALE GENOMIC DNA]</scope>
    <source>
        <strain evidence="3">ATCC 38088 / NRRL 8126</strain>
    </source>
</reference>
<organism evidence="2 3">
    <name type="scientific">Thermothielavioides terrestris (strain ATCC 38088 / NRRL 8126)</name>
    <name type="common">Thielavia terrestris</name>
    <dbReference type="NCBI Taxonomy" id="578455"/>
    <lineage>
        <taxon>Eukaryota</taxon>
        <taxon>Fungi</taxon>
        <taxon>Dikarya</taxon>
        <taxon>Ascomycota</taxon>
        <taxon>Pezizomycotina</taxon>
        <taxon>Sordariomycetes</taxon>
        <taxon>Sordariomycetidae</taxon>
        <taxon>Sordariales</taxon>
        <taxon>Chaetomiaceae</taxon>
        <taxon>Thermothielavioides</taxon>
        <taxon>Thermothielavioides terrestris</taxon>
    </lineage>
</organism>
<dbReference type="RefSeq" id="XP_003657702.1">
    <property type="nucleotide sequence ID" value="XM_003657654.1"/>
</dbReference>
<dbReference type="EMBL" id="CP003014">
    <property type="protein sequence ID" value="AEO71366.1"/>
    <property type="molecule type" value="Genomic_DNA"/>
</dbReference>
<dbReference type="AlphaFoldDB" id="G2RHQ4"/>
<dbReference type="HOGENOM" id="CLU_2980745_0_0_1"/>